<feature type="transmembrane region" description="Helical" evidence="7">
    <location>
        <begin position="268"/>
        <end position="287"/>
    </location>
</feature>
<dbReference type="GO" id="GO:0016887">
    <property type="term" value="F:ATP hydrolysis activity"/>
    <property type="evidence" value="ECO:0007669"/>
    <property type="project" value="InterPro"/>
</dbReference>
<evidence type="ECO:0000256" key="7">
    <source>
        <dbReference type="SAM" id="Phobius"/>
    </source>
</evidence>
<feature type="domain" description="ABC transporter" evidence="8">
    <location>
        <begin position="3"/>
        <end position="112"/>
    </location>
</feature>
<dbReference type="Pfam" id="PF19055">
    <property type="entry name" value="ABC2_membrane_7"/>
    <property type="match status" value="1"/>
</dbReference>
<dbReference type="Pfam" id="PF01061">
    <property type="entry name" value="ABC2_membrane"/>
    <property type="match status" value="1"/>
</dbReference>
<evidence type="ECO:0000259" key="10">
    <source>
        <dbReference type="Pfam" id="PF19055"/>
    </source>
</evidence>
<evidence type="ECO:0000256" key="5">
    <source>
        <dbReference type="ARBA" id="ARBA00022989"/>
    </source>
</evidence>
<dbReference type="InterPro" id="IPR043926">
    <property type="entry name" value="ABCG_dom"/>
</dbReference>
<accession>A0A8S4R4P0</accession>
<comment type="caution">
    <text evidence="11">The sequence shown here is derived from an EMBL/GenBank/DDBJ whole genome shotgun (WGS) entry which is preliminary data.</text>
</comment>
<feature type="transmembrane region" description="Helical" evidence="7">
    <location>
        <begin position="386"/>
        <end position="404"/>
    </location>
</feature>
<dbReference type="OrthoDB" id="66620at2759"/>
<evidence type="ECO:0000256" key="3">
    <source>
        <dbReference type="ARBA" id="ARBA00022448"/>
    </source>
</evidence>
<feature type="transmembrane region" description="Helical" evidence="7">
    <location>
        <begin position="416"/>
        <end position="436"/>
    </location>
</feature>
<evidence type="ECO:0000256" key="1">
    <source>
        <dbReference type="ARBA" id="ARBA00004141"/>
    </source>
</evidence>
<evidence type="ECO:0000313" key="12">
    <source>
        <dbReference type="Proteomes" id="UP000838756"/>
    </source>
</evidence>
<reference evidence="11" key="1">
    <citation type="submission" date="2022-03" db="EMBL/GenBank/DDBJ databases">
        <authorList>
            <person name="Lindestad O."/>
        </authorList>
    </citation>
    <scope>NUCLEOTIDE SEQUENCE</scope>
</reference>
<dbReference type="Proteomes" id="UP000838756">
    <property type="component" value="Unassembled WGS sequence"/>
</dbReference>
<feature type="transmembrane region" description="Helical" evidence="7">
    <location>
        <begin position="340"/>
        <end position="366"/>
    </location>
</feature>
<proteinExistence type="inferred from homology"/>
<dbReference type="InterPro" id="IPR013525">
    <property type="entry name" value="ABC2_TM"/>
</dbReference>
<dbReference type="EMBL" id="CAKXAJ010024768">
    <property type="protein sequence ID" value="CAH2230068.1"/>
    <property type="molecule type" value="Genomic_DNA"/>
</dbReference>
<dbReference type="GO" id="GO:0140359">
    <property type="term" value="F:ABC-type transporter activity"/>
    <property type="evidence" value="ECO:0007669"/>
    <property type="project" value="InterPro"/>
</dbReference>
<feature type="non-terminal residue" evidence="11">
    <location>
        <position position="1"/>
    </location>
</feature>
<evidence type="ECO:0000256" key="2">
    <source>
        <dbReference type="ARBA" id="ARBA00005814"/>
    </source>
</evidence>
<keyword evidence="5 7" id="KW-1133">Transmembrane helix</keyword>
<comment type="subcellular location">
    <subcellularLocation>
        <location evidence="1">Membrane</location>
        <topology evidence="1">Multi-pass membrane protein</topology>
    </subcellularLocation>
</comment>
<dbReference type="GO" id="GO:0005524">
    <property type="term" value="F:ATP binding"/>
    <property type="evidence" value="ECO:0007669"/>
    <property type="project" value="InterPro"/>
</dbReference>
<evidence type="ECO:0000259" key="9">
    <source>
        <dbReference type="Pfam" id="PF01061"/>
    </source>
</evidence>
<evidence type="ECO:0000256" key="4">
    <source>
        <dbReference type="ARBA" id="ARBA00022692"/>
    </source>
</evidence>
<feature type="transmembrane region" description="Helical" evidence="7">
    <location>
        <begin position="302"/>
        <end position="320"/>
    </location>
</feature>
<name>A0A8S4R4P0_9NEOP</name>
<dbReference type="PANTHER" id="PTHR48041:SF89">
    <property type="entry name" value="FI03229P"/>
    <property type="match status" value="1"/>
</dbReference>
<evidence type="ECO:0000313" key="11">
    <source>
        <dbReference type="EMBL" id="CAH2230068.1"/>
    </source>
</evidence>
<evidence type="ECO:0000256" key="6">
    <source>
        <dbReference type="ARBA" id="ARBA00023136"/>
    </source>
</evidence>
<keyword evidence="3" id="KW-0813">Transport</keyword>
<dbReference type="InterPro" id="IPR003439">
    <property type="entry name" value="ABC_transporter-like_ATP-bd"/>
</dbReference>
<protein>
    <submittedName>
        <fullName evidence="11">Jg14261 protein</fullName>
    </submittedName>
</protein>
<dbReference type="SUPFAM" id="SSF52540">
    <property type="entry name" value="P-loop containing nucleoside triphosphate hydrolases"/>
    <property type="match status" value="1"/>
</dbReference>
<dbReference type="GO" id="GO:0005886">
    <property type="term" value="C:plasma membrane"/>
    <property type="evidence" value="ECO:0007669"/>
    <property type="project" value="TreeGrafter"/>
</dbReference>
<comment type="similarity">
    <text evidence="2">Belongs to the ABC transporter superfamily. ABCG family. Eye pigment precursor importer (TC 3.A.1.204) subfamily.</text>
</comment>
<dbReference type="Pfam" id="PF00005">
    <property type="entry name" value="ABC_tran"/>
    <property type="match status" value="1"/>
</dbReference>
<keyword evidence="6 7" id="KW-0472">Membrane</keyword>
<dbReference type="InterPro" id="IPR027417">
    <property type="entry name" value="P-loop_NTPase"/>
</dbReference>
<organism evidence="11 12">
    <name type="scientific">Pararge aegeria aegeria</name>
    <dbReference type="NCBI Taxonomy" id="348720"/>
    <lineage>
        <taxon>Eukaryota</taxon>
        <taxon>Metazoa</taxon>
        <taxon>Ecdysozoa</taxon>
        <taxon>Arthropoda</taxon>
        <taxon>Hexapoda</taxon>
        <taxon>Insecta</taxon>
        <taxon>Pterygota</taxon>
        <taxon>Neoptera</taxon>
        <taxon>Endopterygota</taxon>
        <taxon>Lepidoptera</taxon>
        <taxon>Glossata</taxon>
        <taxon>Ditrysia</taxon>
        <taxon>Papilionoidea</taxon>
        <taxon>Nymphalidae</taxon>
        <taxon>Satyrinae</taxon>
        <taxon>Satyrini</taxon>
        <taxon>Parargina</taxon>
        <taxon>Pararge</taxon>
    </lineage>
</organism>
<keyword evidence="4 7" id="KW-0812">Transmembrane</keyword>
<dbReference type="PANTHER" id="PTHR48041">
    <property type="entry name" value="ABC TRANSPORTER G FAMILY MEMBER 28"/>
    <property type="match status" value="1"/>
</dbReference>
<dbReference type="Gene3D" id="3.40.50.300">
    <property type="entry name" value="P-loop containing nucleotide triphosphate hydrolases"/>
    <property type="match status" value="1"/>
</dbReference>
<feature type="domain" description="ABC transporter family G" evidence="10">
    <location>
        <begin position="142"/>
        <end position="197"/>
    </location>
</feature>
<dbReference type="InterPro" id="IPR050352">
    <property type="entry name" value="ABCG_transporters"/>
</dbReference>
<dbReference type="AlphaFoldDB" id="A0A8S4R4P0"/>
<keyword evidence="12" id="KW-1185">Reference proteome</keyword>
<evidence type="ECO:0000259" key="8">
    <source>
        <dbReference type="Pfam" id="PF00005"/>
    </source>
</evidence>
<sequence>KLTGDIVLNGQPVASSTLRKVAAYVRKDTSLCPAMTVEHTLRFHAALRKPRHNNNQMKMDDRDRINLLIEELGLEQVRDTNVGRLTRSEIRRLNVACQLLLDMAVLILDQPTKEMDIFDTFFLVEYLRNWASTGRVVIMSLHPPTYEIFAMLTKVVLISAGRTMFSGYRRDMLPYFASIDYPCPAFKNPSDYYLDLVTLDDLSAAAMLESSGRIEALAGVFAGAQSAPEPPPPVPLPAPVTRPNVLLQAFALFEKSLLYTQMTTLSNVITRVIIAAVISLVTGTIFWDLPSTDTKLTQNDRIGFHYAVMCLSAWPILLWLSAREASSIRRHVERDIAVGLYSRTMFILFDQFLEVWSAILTWLAYLVPSYAMSGLYAQSPGSFDGFYIYLGYMLLYLISIQMLCRAAIFLVPMEKTASILAGFCLLLTTLVNGVMVHQQDLPTYVKWLEFVSPSRWALPEILRRELSEIALKSSISKDLRCTNKQVSVYSWFI</sequence>
<gene>
    <name evidence="11" type="primary">jg14261</name>
    <name evidence="11" type="ORF">PAEG_LOCUS9344</name>
</gene>
<feature type="domain" description="ABC-2 type transporter transmembrane" evidence="9">
    <location>
        <begin position="249"/>
        <end position="458"/>
    </location>
</feature>